<evidence type="ECO:0000313" key="3">
    <source>
        <dbReference type="Proteomes" id="UP000824469"/>
    </source>
</evidence>
<evidence type="ECO:0000256" key="1">
    <source>
        <dbReference type="SAM" id="SignalP"/>
    </source>
</evidence>
<feature type="non-terminal residue" evidence="2">
    <location>
        <position position="71"/>
    </location>
</feature>
<accession>A0AA38C4A3</accession>
<keyword evidence="3" id="KW-1185">Reference proteome</keyword>
<organism evidence="2 3">
    <name type="scientific">Taxus chinensis</name>
    <name type="common">Chinese yew</name>
    <name type="synonym">Taxus wallichiana var. chinensis</name>
    <dbReference type="NCBI Taxonomy" id="29808"/>
    <lineage>
        <taxon>Eukaryota</taxon>
        <taxon>Viridiplantae</taxon>
        <taxon>Streptophyta</taxon>
        <taxon>Embryophyta</taxon>
        <taxon>Tracheophyta</taxon>
        <taxon>Spermatophyta</taxon>
        <taxon>Pinopsida</taxon>
        <taxon>Pinidae</taxon>
        <taxon>Conifers II</taxon>
        <taxon>Cupressales</taxon>
        <taxon>Taxaceae</taxon>
        <taxon>Taxus</taxon>
    </lineage>
</organism>
<dbReference type="AlphaFoldDB" id="A0AA38C4A3"/>
<feature type="signal peptide" evidence="1">
    <location>
        <begin position="1"/>
        <end position="19"/>
    </location>
</feature>
<comment type="caution">
    <text evidence="2">The sequence shown here is derived from an EMBL/GenBank/DDBJ whole genome shotgun (WGS) entry which is preliminary data.</text>
</comment>
<dbReference type="PANTHER" id="PTHR13301">
    <property type="entry name" value="X-BOX TRANSCRIPTION FACTOR-RELATED"/>
    <property type="match status" value="1"/>
</dbReference>
<feature type="chain" id="PRO_5041239975" evidence="1">
    <location>
        <begin position="20"/>
        <end position="71"/>
    </location>
</feature>
<sequence>ISSRMALLLFMFLSVSAYAHNAIEFIMRREAPVKSWLNEQRMWMIKGTSSYPFGLTLVLCKLMGISEVGFE</sequence>
<reference evidence="2 3" key="1">
    <citation type="journal article" date="2021" name="Nat. Plants">
        <title>The Taxus genome provides insights into paclitaxel biosynthesis.</title>
        <authorList>
            <person name="Xiong X."/>
            <person name="Gou J."/>
            <person name="Liao Q."/>
            <person name="Li Y."/>
            <person name="Zhou Q."/>
            <person name="Bi G."/>
            <person name="Li C."/>
            <person name="Du R."/>
            <person name="Wang X."/>
            <person name="Sun T."/>
            <person name="Guo L."/>
            <person name="Liang H."/>
            <person name="Lu P."/>
            <person name="Wu Y."/>
            <person name="Zhang Z."/>
            <person name="Ro D.K."/>
            <person name="Shang Y."/>
            <person name="Huang S."/>
            <person name="Yan J."/>
        </authorList>
    </citation>
    <scope>NUCLEOTIDE SEQUENCE [LARGE SCALE GENOMIC DNA]</scope>
    <source>
        <strain evidence="2">Ta-2019</strain>
    </source>
</reference>
<keyword evidence="1" id="KW-0732">Signal</keyword>
<gene>
    <name evidence="2" type="ORF">KI387_040268</name>
</gene>
<name>A0AA38C4A3_TAXCH</name>
<feature type="non-terminal residue" evidence="2">
    <location>
        <position position="1"/>
    </location>
</feature>
<dbReference type="EMBL" id="JAHRHJ020000041">
    <property type="protein sequence ID" value="KAH9294531.1"/>
    <property type="molecule type" value="Genomic_DNA"/>
</dbReference>
<protein>
    <submittedName>
        <fullName evidence="2">Uncharacterized protein</fullName>
    </submittedName>
</protein>
<evidence type="ECO:0000313" key="2">
    <source>
        <dbReference type="EMBL" id="KAH9294531.1"/>
    </source>
</evidence>
<proteinExistence type="predicted"/>
<dbReference type="Proteomes" id="UP000824469">
    <property type="component" value="Unassembled WGS sequence"/>
</dbReference>